<reference evidence="1 2" key="1">
    <citation type="submission" date="2014-12" db="EMBL/GenBank/DDBJ databases">
        <title>16Stimator: statistical estimation of ribosomal gene copy numbers from draft genome assemblies.</title>
        <authorList>
            <person name="Perisin M.A."/>
            <person name="Vetter M."/>
            <person name="Gilbert J.A."/>
            <person name="Bergelson J."/>
        </authorList>
    </citation>
    <scope>NUCLEOTIDE SEQUENCE [LARGE SCALE GENOMIC DNA]</scope>
    <source>
        <strain evidence="1 2">MEJ086</strain>
    </source>
</reference>
<evidence type="ECO:0000313" key="2">
    <source>
        <dbReference type="Proteomes" id="UP000032068"/>
    </source>
</evidence>
<dbReference type="OrthoDB" id="6941547at2"/>
<sequence>MFEPGHLFRGNSLAVGEIPTYAIDLHYDVRQDAAEGPMLHMSLKGEIAGAAFDESFELHRDTAFNFASVVSRLAHKHGLPTSVVLISHEHEEFDQMFEDIRQRLGAHSGDPVDLDHLEKDGL</sequence>
<organism evidence="1 2">
    <name type="scientific">Pseudomonas fulva</name>
    <dbReference type="NCBI Taxonomy" id="47880"/>
    <lineage>
        <taxon>Bacteria</taxon>
        <taxon>Pseudomonadati</taxon>
        <taxon>Pseudomonadota</taxon>
        <taxon>Gammaproteobacteria</taxon>
        <taxon>Pseudomonadales</taxon>
        <taxon>Pseudomonadaceae</taxon>
        <taxon>Pseudomonas</taxon>
    </lineage>
</organism>
<accession>A0A0D0J0R5</accession>
<protein>
    <submittedName>
        <fullName evidence="1">Acetyl-CoA carboxylase alpha subunit</fullName>
    </submittedName>
</protein>
<dbReference type="Pfam" id="PF16703">
    <property type="entry name" value="DUF5064"/>
    <property type="match status" value="1"/>
</dbReference>
<proteinExistence type="predicted"/>
<dbReference type="InterPro" id="IPR032024">
    <property type="entry name" value="DUF5064"/>
</dbReference>
<evidence type="ECO:0000313" key="1">
    <source>
        <dbReference type="EMBL" id="KIP88903.1"/>
    </source>
</evidence>
<comment type="caution">
    <text evidence="1">The sequence shown here is derived from an EMBL/GenBank/DDBJ whole genome shotgun (WGS) entry which is preliminary data.</text>
</comment>
<gene>
    <name evidence="1" type="ORF">RU08_24385</name>
</gene>
<dbReference type="EMBL" id="JXQW01000115">
    <property type="protein sequence ID" value="KIP88903.1"/>
    <property type="molecule type" value="Genomic_DNA"/>
</dbReference>
<dbReference type="Gene3D" id="3.30.160.370">
    <property type="entry name" value="Domain of unknown function DUF5064"/>
    <property type="match status" value="1"/>
</dbReference>
<name>A0A0D0J0R5_9PSED</name>
<dbReference type="RefSeq" id="WP_042556478.1">
    <property type="nucleotide sequence ID" value="NZ_JXQW01000115.1"/>
</dbReference>
<dbReference type="Proteomes" id="UP000032068">
    <property type="component" value="Unassembled WGS sequence"/>
</dbReference>
<dbReference type="AlphaFoldDB" id="A0A0D0J0R5"/>